<evidence type="ECO:0000313" key="3">
    <source>
        <dbReference type="Proteomes" id="UP000448199"/>
    </source>
</evidence>
<name>A0A844XNZ9_9SPHN</name>
<proteinExistence type="predicted"/>
<dbReference type="EMBL" id="WTYC01000001">
    <property type="protein sequence ID" value="MXO47330.1"/>
    <property type="molecule type" value="Genomic_DNA"/>
</dbReference>
<protein>
    <submittedName>
        <fullName evidence="2">Uncharacterized protein</fullName>
    </submittedName>
</protein>
<dbReference type="Proteomes" id="UP000448199">
    <property type="component" value="Unassembled WGS sequence"/>
</dbReference>
<dbReference type="OrthoDB" id="7591888at2"/>
<reference evidence="2 3" key="1">
    <citation type="submission" date="2019-12" db="EMBL/GenBank/DDBJ databases">
        <title>Genomic-based taxomic classification of the family Erythrobacteraceae.</title>
        <authorList>
            <person name="Xu L."/>
        </authorList>
    </citation>
    <scope>NUCLEOTIDE SEQUENCE [LARGE SCALE GENOMIC DNA]</scope>
    <source>
        <strain evidence="2 3">DSM 17792</strain>
    </source>
</reference>
<evidence type="ECO:0000256" key="1">
    <source>
        <dbReference type="SAM" id="MobiDB-lite"/>
    </source>
</evidence>
<dbReference type="RefSeq" id="WP_067695885.1">
    <property type="nucleotide sequence ID" value="NZ_WTYC01000001.1"/>
</dbReference>
<gene>
    <name evidence="2" type="ORF">GRI69_03535</name>
</gene>
<sequence length="351" mass="40113">MPHAHVTNERRIASDAESYPEQLTEYETTPKAEHLLSPEFVEAWQEQFGAGFDETRALVDAIEDIGIKAESAVQQLKKSELLAIGDGAWPITSSSVASLLDALIHLPRSTWRETPDGFEDRDRHPWRFRRQLSLLRRPLIQLDEDSDPTLIFAPGQMRDSFKYMLGNLLRGEFPQTQLSPKMKRWAGKAADKKGHDFTLKVAERLRELGWCTETEVTIPKILGERQDRNYGDVDVLAWDSNSRRVLIVECKDVHFRKTYGEVAEQLADFRGVIRENGKPDYLRKHLDRVEILRGNIDAVARFTKVADLTDVESHLVFADPVPLEFALAQMSEQVRISHFDRLGTALVWEAP</sequence>
<keyword evidence="3" id="KW-1185">Reference proteome</keyword>
<feature type="region of interest" description="Disordered" evidence="1">
    <location>
        <begin position="1"/>
        <end position="20"/>
    </location>
</feature>
<evidence type="ECO:0000313" key="2">
    <source>
        <dbReference type="EMBL" id="MXO47330.1"/>
    </source>
</evidence>
<dbReference type="AlphaFoldDB" id="A0A844XNZ9"/>
<feature type="compositionally biased region" description="Basic and acidic residues" evidence="1">
    <location>
        <begin position="1"/>
        <end position="14"/>
    </location>
</feature>
<accession>A0A844XNZ9</accession>
<organism evidence="2 3">
    <name type="scientific">Qipengyuania vulgaris</name>
    <dbReference type="NCBI Taxonomy" id="291985"/>
    <lineage>
        <taxon>Bacteria</taxon>
        <taxon>Pseudomonadati</taxon>
        <taxon>Pseudomonadota</taxon>
        <taxon>Alphaproteobacteria</taxon>
        <taxon>Sphingomonadales</taxon>
        <taxon>Erythrobacteraceae</taxon>
        <taxon>Qipengyuania</taxon>
    </lineage>
</organism>
<comment type="caution">
    <text evidence="2">The sequence shown here is derived from an EMBL/GenBank/DDBJ whole genome shotgun (WGS) entry which is preliminary data.</text>
</comment>